<protein>
    <recommendedName>
        <fullName evidence="3">DUF4817 domain-containing protein</fullName>
    </recommendedName>
</protein>
<accession>A0A8X6NZG9</accession>
<reference evidence="1" key="1">
    <citation type="submission" date="2020-08" db="EMBL/GenBank/DDBJ databases">
        <title>Multicomponent nature underlies the extraordinary mechanical properties of spider dragline silk.</title>
        <authorList>
            <person name="Kono N."/>
            <person name="Nakamura H."/>
            <person name="Mori M."/>
            <person name="Yoshida Y."/>
            <person name="Ohtoshi R."/>
            <person name="Malay A.D."/>
            <person name="Moran D.A.P."/>
            <person name="Tomita M."/>
            <person name="Numata K."/>
            <person name="Arakawa K."/>
        </authorList>
    </citation>
    <scope>NUCLEOTIDE SEQUENCE</scope>
</reference>
<organism evidence="1 2">
    <name type="scientific">Nephila pilipes</name>
    <name type="common">Giant wood spider</name>
    <name type="synonym">Nephila maculata</name>
    <dbReference type="NCBI Taxonomy" id="299642"/>
    <lineage>
        <taxon>Eukaryota</taxon>
        <taxon>Metazoa</taxon>
        <taxon>Ecdysozoa</taxon>
        <taxon>Arthropoda</taxon>
        <taxon>Chelicerata</taxon>
        <taxon>Arachnida</taxon>
        <taxon>Araneae</taxon>
        <taxon>Araneomorphae</taxon>
        <taxon>Entelegynae</taxon>
        <taxon>Araneoidea</taxon>
        <taxon>Nephilidae</taxon>
        <taxon>Nephila</taxon>
    </lineage>
</organism>
<sequence>MVCRFSKLAVAGLTKLVQRFEETGSLEDRARSGRPSLWQTRSAGITAEKETLESESAAGTSCARKAGKLLGLPPPSIRNILHGVLNQYPYKLQSRHELLP</sequence>
<evidence type="ECO:0000313" key="2">
    <source>
        <dbReference type="Proteomes" id="UP000887013"/>
    </source>
</evidence>
<proteinExistence type="predicted"/>
<name>A0A8X6NZG9_NEPPI</name>
<keyword evidence="2" id="KW-1185">Reference proteome</keyword>
<evidence type="ECO:0000313" key="1">
    <source>
        <dbReference type="EMBL" id="GFT40517.1"/>
    </source>
</evidence>
<comment type="caution">
    <text evidence="1">The sequence shown here is derived from an EMBL/GenBank/DDBJ whole genome shotgun (WGS) entry which is preliminary data.</text>
</comment>
<evidence type="ECO:0008006" key="3">
    <source>
        <dbReference type="Google" id="ProtNLM"/>
    </source>
</evidence>
<dbReference type="AlphaFoldDB" id="A0A8X6NZG9"/>
<dbReference type="EMBL" id="BMAW01109863">
    <property type="protein sequence ID" value="GFT40517.1"/>
    <property type="molecule type" value="Genomic_DNA"/>
</dbReference>
<dbReference type="OrthoDB" id="6468809at2759"/>
<dbReference type="Proteomes" id="UP000887013">
    <property type="component" value="Unassembled WGS sequence"/>
</dbReference>
<gene>
    <name evidence="1" type="primary">AVEN_12835_1</name>
    <name evidence="1" type="ORF">NPIL_238501</name>
</gene>